<organism evidence="2 3">
    <name type="scientific">Saccharospirillum salsuginis</name>
    <dbReference type="NCBI Taxonomy" id="418750"/>
    <lineage>
        <taxon>Bacteria</taxon>
        <taxon>Pseudomonadati</taxon>
        <taxon>Pseudomonadota</taxon>
        <taxon>Gammaproteobacteria</taxon>
        <taxon>Oceanospirillales</taxon>
        <taxon>Saccharospirillaceae</taxon>
        <taxon>Saccharospirillum</taxon>
    </lineage>
</organism>
<accession>A0A918KJT9</accession>
<dbReference type="Proteomes" id="UP000626148">
    <property type="component" value="Unassembled WGS sequence"/>
</dbReference>
<comment type="caution">
    <text evidence="2">The sequence shown here is derived from an EMBL/GenBank/DDBJ whole genome shotgun (WGS) entry which is preliminary data.</text>
</comment>
<dbReference type="AlphaFoldDB" id="A0A918KJT9"/>
<name>A0A918KJT9_9GAMM</name>
<dbReference type="EMBL" id="BMXR01000010">
    <property type="protein sequence ID" value="GGX65920.1"/>
    <property type="molecule type" value="Genomic_DNA"/>
</dbReference>
<feature type="region of interest" description="Disordered" evidence="1">
    <location>
        <begin position="1"/>
        <end position="29"/>
    </location>
</feature>
<evidence type="ECO:0000313" key="2">
    <source>
        <dbReference type="EMBL" id="GGX65920.1"/>
    </source>
</evidence>
<reference evidence="2" key="1">
    <citation type="journal article" date="2014" name="Int. J. Syst. Evol. Microbiol.">
        <title>Complete genome sequence of Corynebacterium casei LMG S-19264T (=DSM 44701T), isolated from a smear-ripened cheese.</title>
        <authorList>
            <consortium name="US DOE Joint Genome Institute (JGI-PGF)"/>
            <person name="Walter F."/>
            <person name="Albersmeier A."/>
            <person name="Kalinowski J."/>
            <person name="Ruckert C."/>
        </authorList>
    </citation>
    <scope>NUCLEOTIDE SEQUENCE</scope>
    <source>
        <strain evidence="2">KCTC 22169</strain>
    </source>
</reference>
<evidence type="ECO:0000313" key="3">
    <source>
        <dbReference type="Proteomes" id="UP000626148"/>
    </source>
</evidence>
<reference evidence="2" key="2">
    <citation type="submission" date="2020-09" db="EMBL/GenBank/DDBJ databases">
        <authorList>
            <person name="Sun Q."/>
            <person name="Kim S."/>
        </authorList>
    </citation>
    <scope>NUCLEOTIDE SEQUENCE</scope>
    <source>
        <strain evidence="2">KCTC 22169</strain>
    </source>
</reference>
<protein>
    <submittedName>
        <fullName evidence="2">Uncharacterized protein</fullName>
    </submittedName>
</protein>
<gene>
    <name evidence="2" type="ORF">GCM10007392_36910</name>
</gene>
<keyword evidence="3" id="KW-1185">Reference proteome</keyword>
<proteinExistence type="predicted"/>
<evidence type="ECO:0000256" key="1">
    <source>
        <dbReference type="SAM" id="MobiDB-lite"/>
    </source>
</evidence>
<sequence length="91" mass="10451">MNGTQVKDSSVLTESLNNLSQTKRSGSRPTKTYRLELYCQGKSIALVLKQDSRDPELYWVYPNLLFHGGLGYAHIKEFNNYLDLNHRSQSD</sequence>